<reference evidence="3" key="1">
    <citation type="journal article" date="2018" name="Nat. Microbiol.">
        <title>Leveraging single-cell genomics to expand the fungal tree of life.</title>
        <authorList>
            <person name="Ahrendt S.R."/>
            <person name="Quandt C.A."/>
            <person name="Ciobanu D."/>
            <person name="Clum A."/>
            <person name="Salamov A."/>
            <person name="Andreopoulos B."/>
            <person name="Cheng J.F."/>
            <person name="Woyke T."/>
            <person name="Pelin A."/>
            <person name="Henrissat B."/>
            <person name="Reynolds N.K."/>
            <person name="Benny G.L."/>
            <person name="Smith M.E."/>
            <person name="James T.Y."/>
            <person name="Grigoriev I.V."/>
        </authorList>
    </citation>
    <scope>NUCLEOTIDE SEQUENCE [LARGE SCALE GENOMIC DNA]</scope>
    <source>
        <strain evidence="3">RSA 468</strain>
    </source>
</reference>
<keyword evidence="1" id="KW-0732">Signal</keyword>
<sequence length="227" mass="24902">MLNIKLTTALIALVIAVGSLTGSQASLPHNVQQSSSGPVPLQRRSPVQILRRSWRGAIKINNPTGFVFDLLKKANDECNKTPIAGKVVTTSPSLPAVVDKKAEECAKIQKENRMKLQGAMVDIKDAAKHTETLWNQYGKSPTNTVSAYLAKLKEDGIELSWEKKDGAQYQRPMKIALGTPWLCIPDCNGGVAEQNLSELITVRGGVCFWHSPWTAIIIGICNIYPFY</sequence>
<proteinExistence type="predicted"/>
<evidence type="ECO:0000313" key="3">
    <source>
        <dbReference type="Proteomes" id="UP000268162"/>
    </source>
</evidence>
<organism evidence="2 3">
    <name type="scientific">Dimargaris cristalligena</name>
    <dbReference type="NCBI Taxonomy" id="215637"/>
    <lineage>
        <taxon>Eukaryota</taxon>
        <taxon>Fungi</taxon>
        <taxon>Fungi incertae sedis</taxon>
        <taxon>Zoopagomycota</taxon>
        <taxon>Kickxellomycotina</taxon>
        <taxon>Dimargaritomycetes</taxon>
        <taxon>Dimargaritales</taxon>
        <taxon>Dimargaritaceae</taxon>
        <taxon>Dimargaris</taxon>
    </lineage>
</organism>
<feature type="chain" id="PRO_5020456022" evidence="1">
    <location>
        <begin position="26"/>
        <end position="227"/>
    </location>
</feature>
<feature type="signal peptide" evidence="1">
    <location>
        <begin position="1"/>
        <end position="25"/>
    </location>
</feature>
<dbReference type="AlphaFoldDB" id="A0A4P9ZTB7"/>
<dbReference type="Proteomes" id="UP000268162">
    <property type="component" value="Unassembled WGS sequence"/>
</dbReference>
<evidence type="ECO:0000256" key="1">
    <source>
        <dbReference type="SAM" id="SignalP"/>
    </source>
</evidence>
<accession>A0A4P9ZTB7</accession>
<gene>
    <name evidence="2" type="ORF">BJ085DRAFT_29232</name>
</gene>
<protein>
    <submittedName>
        <fullName evidence="2">Uncharacterized protein</fullName>
    </submittedName>
</protein>
<evidence type="ECO:0000313" key="2">
    <source>
        <dbReference type="EMBL" id="RKP36705.1"/>
    </source>
</evidence>
<dbReference type="EMBL" id="ML002608">
    <property type="protein sequence ID" value="RKP36705.1"/>
    <property type="molecule type" value="Genomic_DNA"/>
</dbReference>
<name>A0A4P9ZTB7_9FUNG</name>
<keyword evidence="3" id="KW-1185">Reference proteome</keyword>